<dbReference type="InterPro" id="IPR036390">
    <property type="entry name" value="WH_DNA-bd_sf"/>
</dbReference>
<name>A0A4Z0GR70_9BACL</name>
<organism evidence="1 2">
    <name type="scientific">Sporolactobacillus shoreae</name>
    <dbReference type="NCBI Taxonomy" id="1465501"/>
    <lineage>
        <taxon>Bacteria</taxon>
        <taxon>Bacillati</taxon>
        <taxon>Bacillota</taxon>
        <taxon>Bacilli</taxon>
        <taxon>Bacillales</taxon>
        <taxon>Sporolactobacillaceae</taxon>
        <taxon>Sporolactobacillus</taxon>
    </lineage>
</organism>
<dbReference type="EMBL" id="SRJD01000002">
    <property type="protein sequence ID" value="TGA99840.1"/>
    <property type="molecule type" value="Genomic_DNA"/>
</dbReference>
<dbReference type="Proteomes" id="UP000298347">
    <property type="component" value="Unassembled WGS sequence"/>
</dbReference>
<accession>A0A4Z0GR70</accession>
<evidence type="ECO:0000313" key="2">
    <source>
        <dbReference type="Proteomes" id="UP000298347"/>
    </source>
</evidence>
<sequence>MDLQKYLENNYKFEEPILVEELKKELNMNPNTLRQYLKRATDSGMIVRYEKKKGIYYKPNPKAVFKSVLSLNDILKKKYLFDQSGNRMGYRSGLWLANALGLTVQNSPVFEISTNKEKTAVREVKFGESSVFLRKPRVPVNNSNYKLLQVFDLISKFQYYSEYSLEESLEILINYLKDTPLSKKEFNKCLQAYSYKVQTMVLRSGLRNEVSPEQAVL</sequence>
<protein>
    <submittedName>
        <fullName evidence="1">Transcriptional regulator</fullName>
    </submittedName>
</protein>
<dbReference type="AlphaFoldDB" id="A0A4Z0GR70"/>
<evidence type="ECO:0000313" key="1">
    <source>
        <dbReference type="EMBL" id="TGA99840.1"/>
    </source>
</evidence>
<keyword evidence="2" id="KW-1185">Reference proteome</keyword>
<dbReference type="SUPFAM" id="SSF46785">
    <property type="entry name" value="Winged helix' DNA-binding domain"/>
    <property type="match status" value="1"/>
</dbReference>
<proteinExistence type="predicted"/>
<dbReference type="RefSeq" id="WP_135347236.1">
    <property type="nucleotide sequence ID" value="NZ_SRJD01000002.1"/>
</dbReference>
<gene>
    <name evidence="1" type="ORF">E4665_02520</name>
</gene>
<comment type="caution">
    <text evidence="1">The sequence shown here is derived from an EMBL/GenBank/DDBJ whole genome shotgun (WGS) entry which is preliminary data.</text>
</comment>
<dbReference type="OrthoDB" id="9802612at2"/>
<reference evidence="1 2" key="1">
    <citation type="journal article" date="2015" name="Int. J. Syst. Evol. Microbiol.">
        <title>Sporolactobacillus shoreae sp. nov. and Sporolactobacillus spathodeae sp. nov., two spore-forming lactic acid bacteria isolated from tree barks in Thailand.</title>
        <authorList>
            <person name="Thamacharoensuk T."/>
            <person name="Kitahara M."/>
            <person name="Ohkuma M."/>
            <person name="Thongchul N."/>
            <person name="Tanasupawat S."/>
        </authorList>
    </citation>
    <scope>NUCLEOTIDE SEQUENCE [LARGE SCALE GENOMIC DNA]</scope>
    <source>
        <strain evidence="1 2">BK92</strain>
    </source>
</reference>